<dbReference type="InParanoid" id="A0A067MD26"/>
<keyword evidence="2" id="KW-1133">Transmembrane helix</keyword>
<feature type="compositionally biased region" description="Basic and acidic residues" evidence="1">
    <location>
        <begin position="166"/>
        <end position="176"/>
    </location>
</feature>
<accession>A0A067MD26</accession>
<sequence>MSVPDVCPAMEPLYWQAAYCAESNAALKCCGICPNADLLGVGVRLAFYLQILVTVVIGFVSPKHGVMGAWGATILTVALIIPAVIQKQQRQLSLHHATLVLNYAVISSLVSLAISPRCTIWYPTGIPIPESMSNPEGAPTGLQHEPLAASSTASPIQTPVAQPRQARQENQSKRDCPPPPLVGQPLIKLEGEALERRHRKVQVPTCNTYSQYVSISPQATFLWAWVIILLTHPSYSQRACSGGTHLVFFFGATFTAHEINTTHFSVWPCWLFFSLSTTLVWGGILAHKVLKKEGEERAEGQHRYIQFTRWGNWVMAFIALLLTIMYMAVSETQIQKNHILPGENRFSSVSSVAMLLIAIAPLLVVTWSKLGVGLKKIRQSIHAIT</sequence>
<protein>
    <submittedName>
        <fullName evidence="3">Uncharacterized protein</fullName>
    </submittedName>
</protein>
<evidence type="ECO:0000256" key="1">
    <source>
        <dbReference type="SAM" id="MobiDB-lite"/>
    </source>
</evidence>
<gene>
    <name evidence="3" type="ORF">BOTBODRAFT_146054</name>
</gene>
<feature type="region of interest" description="Disordered" evidence="1">
    <location>
        <begin position="132"/>
        <end position="184"/>
    </location>
</feature>
<name>A0A067MD26_BOTB1</name>
<feature type="transmembrane region" description="Helical" evidence="2">
    <location>
        <begin position="45"/>
        <end position="61"/>
    </location>
</feature>
<dbReference type="EMBL" id="KL198042">
    <property type="protein sequence ID" value="KDQ13668.1"/>
    <property type="molecule type" value="Genomic_DNA"/>
</dbReference>
<keyword evidence="4" id="KW-1185">Reference proteome</keyword>
<keyword evidence="2" id="KW-0472">Membrane</keyword>
<feature type="transmembrane region" description="Helical" evidence="2">
    <location>
        <begin position="349"/>
        <end position="368"/>
    </location>
</feature>
<organism evidence="3 4">
    <name type="scientific">Botryobasidium botryosum (strain FD-172 SS1)</name>
    <dbReference type="NCBI Taxonomy" id="930990"/>
    <lineage>
        <taxon>Eukaryota</taxon>
        <taxon>Fungi</taxon>
        <taxon>Dikarya</taxon>
        <taxon>Basidiomycota</taxon>
        <taxon>Agaricomycotina</taxon>
        <taxon>Agaricomycetes</taxon>
        <taxon>Cantharellales</taxon>
        <taxon>Botryobasidiaceae</taxon>
        <taxon>Botryobasidium</taxon>
    </lineage>
</organism>
<reference evidence="4" key="1">
    <citation type="journal article" date="2014" name="Proc. Natl. Acad. Sci. U.S.A.">
        <title>Extensive sampling of basidiomycete genomes demonstrates inadequacy of the white-rot/brown-rot paradigm for wood decay fungi.</title>
        <authorList>
            <person name="Riley R."/>
            <person name="Salamov A.A."/>
            <person name="Brown D.W."/>
            <person name="Nagy L.G."/>
            <person name="Floudas D."/>
            <person name="Held B.W."/>
            <person name="Levasseur A."/>
            <person name="Lombard V."/>
            <person name="Morin E."/>
            <person name="Otillar R."/>
            <person name="Lindquist E.A."/>
            <person name="Sun H."/>
            <person name="LaButti K.M."/>
            <person name="Schmutz J."/>
            <person name="Jabbour D."/>
            <person name="Luo H."/>
            <person name="Baker S.E."/>
            <person name="Pisabarro A.G."/>
            <person name="Walton J.D."/>
            <person name="Blanchette R.A."/>
            <person name="Henrissat B."/>
            <person name="Martin F."/>
            <person name="Cullen D."/>
            <person name="Hibbett D.S."/>
            <person name="Grigoriev I.V."/>
        </authorList>
    </citation>
    <scope>NUCLEOTIDE SEQUENCE [LARGE SCALE GENOMIC DNA]</scope>
    <source>
        <strain evidence="4">FD-172 SS1</strain>
    </source>
</reference>
<keyword evidence="2" id="KW-0812">Transmembrane</keyword>
<feature type="transmembrane region" description="Helical" evidence="2">
    <location>
        <begin position="97"/>
        <end position="114"/>
    </location>
</feature>
<evidence type="ECO:0000256" key="2">
    <source>
        <dbReference type="SAM" id="Phobius"/>
    </source>
</evidence>
<feature type="transmembrane region" description="Helical" evidence="2">
    <location>
        <begin position="67"/>
        <end position="85"/>
    </location>
</feature>
<dbReference type="HOGENOM" id="CLU_040314_0_0_1"/>
<feature type="transmembrane region" description="Helical" evidence="2">
    <location>
        <begin position="310"/>
        <end position="329"/>
    </location>
</feature>
<feature type="transmembrane region" description="Helical" evidence="2">
    <location>
        <begin position="270"/>
        <end position="290"/>
    </location>
</feature>
<evidence type="ECO:0000313" key="3">
    <source>
        <dbReference type="EMBL" id="KDQ13668.1"/>
    </source>
</evidence>
<dbReference type="OrthoDB" id="5427664at2759"/>
<dbReference type="Proteomes" id="UP000027195">
    <property type="component" value="Unassembled WGS sequence"/>
</dbReference>
<proteinExistence type="predicted"/>
<feature type="compositionally biased region" description="Polar residues" evidence="1">
    <location>
        <begin position="149"/>
        <end position="160"/>
    </location>
</feature>
<evidence type="ECO:0000313" key="4">
    <source>
        <dbReference type="Proteomes" id="UP000027195"/>
    </source>
</evidence>
<dbReference type="AlphaFoldDB" id="A0A067MD26"/>